<feature type="compositionally biased region" description="Basic and acidic residues" evidence="3">
    <location>
        <begin position="334"/>
        <end position="356"/>
    </location>
</feature>
<feature type="region of interest" description="Disordered" evidence="3">
    <location>
        <begin position="187"/>
        <end position="217"/>
    </location>
</feature>
<dbReference type="GeneID" id="111846347"/>
<reference evidence="4" key="1">
    <citation type="submission" date="2025-08" db="UniProtKB">
        <authorList>
            <consortium name="Ensembl"/>
        </authorList>
    </citation>
    <scope>IDENTIFICATION</scope>
</reference>
<dbReference type="RefSeq" id="XP_023672214.1">
    <property type="nucleotide sequence ID" value="XM_023816446.2"/>
</dbReference>
<reference evidence="4" key="2">
    <citation type="submission" date="2025-09" db="UniProtKB">
        <authorList>
            <consortium name="Ensembl"/>
        </authorList>
    </citation>
    <scope>IDENTIFICATION</scope>
</reference>
<dbReference type="KEGG" id="pki:111846347"/>
<evidence type="ECO:0000256" key="2">
    <source>
        <dbReference type="SAM" id="Coils"/>
    </source>
</evidence>
<feature type="compositionally biased region" description="Low complexity" evidence="3">
    <location>
        <begin position="1"/>
        <end position="19"/>
    </location>
</feature>
<sequence>MDGSSLSSQSLSESDSPPQKNFQTQGPISPVHVKPPRNTEEAENALSGGEDQVTMITESMSVTSADEEKLLLLNRNTELRRINKELMKLNEDWDHMYRGTTMALQQRISDLEQECVAIKHLNSRLLLKVEHEQSKREYCERTLLQELKKNQHLQEYIRLLENRLHHSDVCRDWTGVALNGLEVAQPPDIECPPEPSQRLYQESGRSSPFLPGTSPVANTRAPVGKSALWREPDREAATQKEMQNLKEQLEALRCQTQIYEADYKTEHKDHKRMLLENKKLRRKEAEMRQQMALLHEQLKVYEDDFRKERSDKQVLQRLLMKRSVPQDPILVHRCNSDHKPPAPLDRERPREKDRKGPGRCGKHCERHGHNAECLRNACAQHHIEVQGSPFSEDYN</sequence>
<keyword evidence="1 2" id="KW-0175">Coiled coil</keyword>
<feature type="region of interest" description="Disordered" evidence="3">
    <location>
        <begin position="1"/>
        <end position="51"/>
    </location>
</feature>
<dbReference type="AlphaFoldDB" id="A0A3B3R348"/>
<protein>
    <submittedName>
        <fullName evidence="4">Si:ch211-153b23.7</fullName>
    </submittedName>
</protein>
<dbReference type="Gene3D" id="1.20.5.990">
    <property type="entry name" value="Nemo cc2-lz domain - 1d5 darpin complex"/>
    <property type="match status" value="1"/>
</dbReference>
<feature type="region of interest" description="Disordered" evidence="3">
    <location>
        <begin position="331"/>
        <end position="365"/>
    </location>
</feature>
<dbReference type="GO" id="GO:0071222">
    <property type="term" value="P:cellular response to lipopolysaccharide"/>
    <property type="evidence" value="ECO:0007669"/>
    <property type="project" value="TreeGrafter"/>
</dbReference>
<dbReference type="GO" id="GO:0006357">
    <property type="term" value="P:regulation of transcription by RNA polymerase II"/>
    <property type="evidence" value="ECO:0007669"/>
    <property type="project" value="TreeGrafter"/>
</dbReference>
<evidence type="ECO:0000256" key="1">
    <source>
        <dbReference type="ARBA" id="ARBA00023054"/>
    </source>
</evidence>
<accession>A0A3B3R348</accession>
<dbReference type="Ensembl" id="ENSPKIT00000036488.1">
    <property type="protein sequence ID" value="ENSPKIP00000012106.1"/>
    <property type="gene ID" value="ENSPKIG00000000020.1"/>
</dbReference>
<dbReference type="OrthoDB" id="5969558at2759"/>
<evidence type="ECO:0000313" key="5">
    <source>
        <dbReference type="Proteomes" id="UP000261540"/>
    </source>
</evidence>
<dbReference type="GeneTree" id="ENSGT00510000046908"/>
<evidence type="ECO:0000313" key="4">
    <source>
        <dbReference type="Ensembl" id="ENSPKIP00000012106.1"/>
    </source>
</evidence>
<evidence type="ECO:0000256" key="3">
    <source>
        <dbReference type="SAM" id="MobiDB-lite"/>
    </source>
</evidence>
<dbReference type="PANTHER" id="PTHR31882">
    <property type="entry name" value="TNFAIP3-INTERACTING PROTEIN COILED COIL FAMILY MEMBER"/>
    <property type="match status" value="1"/>
</dbReference>
<dbReference type="GO" id="GO:0005737">
    <property type="term" value="C:cytoplasm"/>
    <property type="evidence" value="ECO:0007669"/>
    <property type="project" value="UniProtKB-ARBA"/>
</dbReference>
<organism evidence="4 5">
    <name type="scientific">Paramormyrops kingsleyae</name>
    <dbReference type="NCBI Taxonomy" id="1676925"/>
    <lineage>
        <taxon>Eukaryota</taxon>
        <taxon>Metazoa</taxon>
        <taxon>Chordata</taxon>
        <taxon>Craniata</taxon>
        <taxon>Vertebrata</taxon>
        <taxon>Euteleostomi</taxon>
        <taxon>Actinopterygii</taxon>
        <taxon>Neopterygii</taxon>
        <taxon>Teleostei</taxon>
        <taxon>Osteoglossocephala</taxon>
        <taxon>Osteoglossomorpha</taxon>
        <taxon>Osteoglossiformes</taxon>
        <taxon>Mormyridae</taxon>
        <taxon>Paramormyrops</taxon>
    </lineage>
</organism>
<dbReference type="Proteomes" id="UP000261540">
    <property type="component" value="Unplaced"/>
</dbReference>
<keyword evidence="5" id="KW-1185">Reference proteome</keyword>
<dbReference type="GO" id="GO:0043122">
    <property type="term" value="P:regulation of canonical NF-kappaB signal transduction"/>
    <property type="evidence" value="ECO:0007669"/>
    <property type="project" value="UniProtKB-ARBA"/>
</dbReference>
<name>A0A3B3R348_9TELE</name>
<feature type="coiled-coil region" evidence="2">
    <location>
        <begin position="235"/>
        <end position="304"/>
    </location>
</feature>
<proteinExistence type="predicted"/>
<dbReference type="PANTHER" id="PTHR31882:SF9">
    <property type="entry name" value="SI:CH211-153B23.7"/>
    <property type="match status" value="1"/>
</dbReference>